<evidence type="ECO:0000313" key="3">
    <source>
        <dbReference type="Proteomes" id="UP001230005"/>
    </source>
</evidence>
<gene>
    <name evidence="2" type="ORF">J2S74_002155</name>
</gene>
<dbReference type="InterPro" id="IPR050266">
    <property type="entry name" value="AB_hydrolase_sf"/>
</dbReference>
<keyword evidence="3" id="KW-1185">Reference proteome</keyword>
<evidence type="ECO:0000313" key="2">
    <source>
        <dbReference type="EMBL" id="MDQ0254776.1"/>
    </source>
</evidence>
<dbReference type="PANTHER" id="PTHR43798">
    <property type="entry name" value="MONOACYLGLYCEROL LIPASE"/>
    <property type="match status" value="1"/>
</dbReference>
<protein>
    <submittedName>
        <fullName evidence="2">Pimeloyl-ACP methyl ester carboxylesterase</fullName>
    </submittedName>
</protein>
<dbReference type="RefSeq" id="WP_307325185.1">
    <property type="nucleotide sequence ID" value="NZ_JAUSUG010000007.1"/>
</dbReference>
<comment type="caution">
    <text evidence="2">The sequence shown here is derived from an EMBL/GenBank/DDBJ whole genome shotgun (WGS) entry which is preliminary data.</text>
</comment>
<dbReference type="EMBL" id="JAUSUG010000007">
    <property type="protein sequence ID" value="MDQ0254776.1"/>
    <property type="molecule type" value="Genomic_DNA"/>
</dbReference>
<dbReference type="InterPro" id="IPR029058">
    <property type="entry name" value="AB_hydrolase_fold"/>
</dbReference>
<accession>A0ABT9ZU57</accession>
<proteinExistence type="predicted"/>
<dbReference type="Proteomes" id="UP001230005">
    <property type="component" value="Unassembled WGS sequence"/>
</dbReference>
<dbReference type="Pfam" id="PF12146">
    <property type="entry name" value="Hydrolase_4"/>
    <property type="match status" value="1"/>
</dbReference>
<name>A0ABT9ZU57_9BACI</name>
<organism evidence="2 3">
    <name type="scientific">Evansella vedderi</name>
    <dbReference type="NCBI Taxonomy" id="38282"/>
    <lineage>
        <taxon>Bacteria</taxon>
        <taxon>Bacillati</taxon>
        <taxon>Bacillota</taxon>
        <taxon>Bacilli</taxon>
        <taxon>Bacillales</taxon>
        <taxon>Bacillaceae</taxon>
        <taxon>Evansella</taxon>
    </lineage>
</organism>
<reference evidence="2 3" key="1">
    <citation type="submission" date="2023-07" db="EMBL/GenBank/DDBJ databases">
        <title>Genomic Encyclopedia of Type Strains, Phase IV (KMG-IV): sequencing the most valuable type-strain genomes for metagenomic binning, comparative biology and taxonomic classification.</title>
        <authorList>
            <person name="Goeker M."/>
        </authorList>
    </citation>
    <scope>NUCLEOTIDE SEQUENCE [LARGE SCALE GENOMIC DNA]</scope>
    <source>
        <strain evidence="2 3">DSM 9768</strain>
    </source>
</reference>
<feature type="domain" description="Serine aminopeptidase S33" evidence="1">
    <location>
        <begin position="50"/>
        <end position="237"/>
    </location>
</feature>
<evidence type="ECO:0000259" key="1">
    <source>
        <dbReference type="Pfam" id="PF12146"/>
    </source>
</evidence>
<dbReference type="PANTHER" id="PTHR43798:SF33">
    <property type="entry name" value="HYDROLASE, PUTATIVE (AFU_ORTHOLOGUE AFUA_2G14860)-RELATED"/>
    <property type="match status" value="1"/>
</dbReference>
<dbReference type="SUPFAM" id="SSF53474">
    <property type="entry name" value="alpha/beta-Hydrolases"/>
    <property type="match status" value="1"/>
</dbReference>
<dbReference type="Gene3D" id="3.40.50.1820">
    <property type="entry name" value="alpha/beta hydrolase"/>
    <property type="match status" value="1"/>
</dbReference>
<dbReference type="InterPro" id="IPR022742">
    <property type="entry name" value="Hydrolase_4"/>
</dbReference>
<sequence>MPYIQEENSNPSIYYETIGNGTPLILIPPPGIGHLVFRYQLSLMDVCKLITFDIRGDGQSGRSPEPMTMEQLAYDVKRVLDTNGINKGVICGYSNGASIAQEFALSYPERTDGLILIGSYYEVRSFLLEMEYQIGIWAAQKEFMTILASVLAKNHFSDTKASKELYKEIIQSDPHMLAQQYQVGLSYSSADRLHKINVPILLMYGSRDYYLQNYQHFFRKVVRDIEVVYISGVKHQVPTKAPHACNALIRGWLKRKDLIFSPNK</sequence>